<evidence type="ECO:0000256" key="8">
    <source>
        <dbReference type="ARBA" id="ARBA00022777"/>
    </source>
</evidence>
<evidence type="ECO:0000256" key="14">
    <source>
        <dbReference type="SAM" id="Phobius"/>
    </source>
</evidence>
<dbReference type="PANTHER" id="PTHR27002">
    <property type="entry name" value="RECEPTOR-LIKE SERINE/THREONINE-PROTEIN KINASE SD1-8"/>
    <property type="match status" value="1"/>
</dbReference>
<dbReference type="PROSITE" id="PS51473">
    <property type="entry name" value="GNK2"/>
    <property type="match status" value="2"/>
</dbReference>
<dbReference type="GO" id="GO:0004674">
    <property type="term" value="F:protein serine/threonine kinase activity"/>
    <property type="evidence" value="ECO:0007669"/>
    <property type="project" value="UniProtKB-KW"/>
</dbReference>
<dbReference type="FunFam" id="1.10.510.10:FF:000467">
    <property type="entry name" value="Liguleless narrow1"/>
    <property type="match status" value="1"/>
</dbReference>
<proteinExistence type="predicted"/>
<gene>
    <name evidence="18" type="ORF">VNO80_25987</name>
</gene>
<dbReference type="InterPro" id="IPR011009">
    <property type="entry name" value="Kinase-like_dom_sf"/>
</dbReference>
<dbReference type="AlphaFoldDB" id="A0AAN9QMB2"/>
<feature type="transmembrane region" description="Helical" evidence="14">
    <location>
        <begin position="273"/>
        <end position="295"/>
    </location>
</feature>
<reference evidence="18 19" key="1">
    <citation type="submission" date="2024-01" db="EMBL/GenBank/DDBJ databases">
        <title>The genomes of 5 underutilized Papilionoideae crops provide insights into root nodulation and disease resistanc.</title>
        <authorList>
            <person name="Jiang F."/>
        </authorList>
    </citation>
    <scope>NUCLEOTIDE SEQUENCE [LARGE SCALE GENOMIC DNA]</scope>
    <source>
        <strain evidence="18">JINMINGXINNONG_FW02</strain>
        <tissue evidence="18">Leaves</tissue>
    </source>
</reference>
<dbReference type="InterPro" id="IPR021820">
    <property type="entry name" value="S-locus_recpt_kinase_C"/>
</dbReference>
<dbReference type="Gene3D" id="3.30.200.20">
    <property type="entry name" value="Phosphorylase Kinase, domain 1"/>
    <property type="match status" value="1"/>
</dbReference>
<evidence type="ECO:0000256" key="3">
    <source>
        <dbReference type="ARBA" id="ARBA00022679"/>
    </source>
</evidence>
<evidence type="ECO:0000256" key="15">
    <source>
        <dbReference type="SAM" id="SignalP"/>
    </source>
</evidence>
<dbReference type="FunFam" id="3.30.430.20:FF:000016">
    <property type="entry name" value="Cysteine-rich receptor-like protein kinase 10"/>
    <property type="match status" value="1"/>
</dbReference>
<comment type="caution">
    <text evidence="18">The sequence shown here is derived from an EMBL/GenBank/DDBJ whole genome shotgun (WGS) entry which is preliminary data.</text>
</comment>
<dbReference type="GO" id="GO:0005524">
    <property type="term" value="F:ATP binding"/>
    <property type="evidence" value="ECO:0007669"/>
    <property type="project" value="UniProtKB-KW"/>
</dbReference>
<protein>
    <recommendedName>
        <fullName evidence="20">Cysteine-rich receptor-like protein kinase 10</fullName>
    </recommendedName>
</protein>
<evidence type="ECO:0000256" key="7">
    <source>
        <dbReference type="ARBA" id="ARBA00022741"/>
    </source>
</evidence>
<dbReference type="GO" id="GO:0005886">
    <property type="term" value="C:plasma membrane"/>
    <property type="evidence" value="ECO:0007669"/>
    <property type="project" value="TreeGrafter"/>
</dbReference>
<dbReference type="Pfam" id="PF01657">
    <property type="entry name" value="Stress-antifung"/>
    <property type="match status" value="2"/>
</dbReference>
<dbReference type="PROSITE" id="PS00108">
    <property type="entry name" value="PROTEIN_KINASE_ST"/>
    <property type="match status" value="1"/>
</dbReference>
<organism evidence="18 19">
    <name type="scientific">Phaseolus coccineus</name>
    <name type="common">Scarlet runner bean</name>
    <name type="synonym">Phaseolus multiflorus</name>
    <dbReference type="NCBI Taxonomy" id="3886"/>
    <lineage>
        <taxon>Eukaryota</taxon>
        <taxon>Viridiplantae</taxon>
        <taxon>Streptophyta</taxon>
        <taxon>Embryophyta</taxon>
        <taxon>Tracheophyta</taxon>
        <taxon>Spermatophyta</taxon>
        <taxon>Magnoliopsida</taxon>
        <taxon>eudicotyledons</taxon>
        <taxon>Gunneridae</taxon>
        <taxon>Pentapetalae</taxon>
        <taxon>rosids</taxon>
        <taxon>fabids</taxon>
        <taxon>Fabales</taxon>
        <taxon>Fabaceae</taxon>
        <taxon>Papilionoideae</taxon>
        <taxon>50 kb inversion clade</taxon>
        <taxon>NPAAA clade</taxon>
        <taxon>indigoferoid/millettioid clade</taxon>
        <taxon>Phaseoleae</taxon>
        <taxon>Phaseolus</taxon>
    </lineage>
</organism>
<dbReference type="Gene3D" id="3.30.430.20">
    <property type="entry name" value="Gnk2 domain, C-X8-C-X2-C motif"/>
    <property type="match status" value="2"/>
</dbReference>
<evidence type="ECO:0000313" key="18">
    <source>
        <dbReference type="EMBL" id="KAK7343025.1"/>
    </source>
</evidence>
<keyword evidence="6" id="KW-0677">Repeat</keyword>
<evidence type="ECO:0000313" key="19">
    <source>
        <dbReference type="Proteomes" id="UP001374584"/>
    </source>
</evidence>
<keyword evidence="19" id="KW-1185">Reference proteome</keyword>
<evidence type="ECO:0000256" key="11">
    <source>
        <dbReference type="ARBA" id="ARBA00023136"/>
    </source>
</evidence>
<evidence type="ECO:0000259" key="17">
    <source>
        <dbReference type="PROSITE" id="PS51473"/>
    </source>
</evidence>
<feature type="domain" description="Gnk2-homologous" evidence="17">
    <location>
        <begin position="140"/>
        <end position="245"/>
    </location>
</feature>
<sequence>MVGTQGNVRSICFSFLLLLSFRSFSTKAKADTSLGSNCDNTTQQTLSSAYQTNLDRILKWMTSDAATSNGYNHTTIGTNSSVYGLYDCGGDAVGYFCQFCVSTAVREAPQLCSNRVSAVVWNDYCVIRYSNEDFFGKALAYPTWHTIGTKNISSTTEIQKGEDFVRSLIRKATNETNQLYYKGGFNLSATESRYGVVQCTRDLPNEECRQCLEEILAEVPKCCEQKVAWMVWSGSCLIKYDDYMFYLLNNEPSPAPAANPQTDKHGVNNRSRILIIIFSVIGAIIVLCFSLYCFWYRKRVRKGNHQEKTRDGVREEELPLPSFHKIQSEETWNTDLPRIPFATILQSTYNFSEASKLGEGGFGPVYKGTLPDGTQIAVKRLSKFSGQGSEEFNNEVMFIAKLRHRNLVRLLACCLEENEKILVYEYLPNKGLDFHLFDVEKRKHFDWKLRLSIIHGIARGILYLHEDSQLRVIHRDLKASNVLLDHDMNPKISDFGLARAFEGGQNQANTKRVMGTYGYMAPEYAMEGLFSVKSDVFSFGVLVLEIICGRKNGGFYMSDGQTLLVCAWRIWYEGKCLELMDPWLEKSFIGGEVERSIQIGLLCVQEDARDRPTMSDVVVMLASDRVAIPKPKHPAFSIGRTTSEEVSTSRSSKNLSINNITSSITLPRKPSPETLQVPVKARTSSTLCFSNKESSLTEPSVFLLTEIIPLSLFHSVNLEADL</sequence>
<feature type="chain" id="PRO_5042868429" description="Cysteine-rich receptor-like protein kinase 10" evidence="15">
    <location>
        <begin position="31"/>
        <end position="722"/>
    </location>
</feature>
<dbReference type="FunFam" id="3.30.200.20:FF:000142">
    <property type="entry name" value="Cysteine-rich receptor-like protein kinase 10"/>
    <property type="match status" value="1"/>
</dbReference>
<dbReference type="EMBL" id="JAYMYR010000009">
    <property type="protein sequence ID" value="KAK7343025.1"/>
    <property type="molecule type" value="Genomic_DNA"/>
</dbReference>
<dbReference type="SMART" id="SM00220">
    <property type="entry name" value="S_TKc"/>
    <property type="match status" value="1"/>
</dbReference>
<name>A0AAN9QMB2_PHACN</name>
<keyword evidence="5 15" id="KW-0732">Signal</keyword>
<dbReference type="Pfam" id="PF07714">
    <property type="entry name" value="PK_Tyr_Ser-Thr"/>
    <property type="match status" value="1"/>
</dbReference>
<feature type="domain" description="Protein kinase" evidence="16">
    <location>
        <begin position="351"/>
        <end position="636"/>
    </location>
</feature>
<dbReference type="FunFam" id="3.30.430.20:FF:000009">
    <property type="entry name" value="Cysteine-rich receptor-like protein kinase 28"/>
    <property type="match status" value="1"/>
</dbReference>
<keyword evidence="2" id="KW-0723">Serine/threonine-protein kinase</keyword>
<dbReference type="Gene3D" id="1.10.510.10">
    <property type="entry name" value="Transferase(Phosphotransferase) domain 1"/>
    <property type="match status" value="1"/>
</dbReference>
<dbReference type="InterPro" id="IPR002902">
    <property type="entry name" value="GNK2"/>
</dbReference>
<evidence type="ECO:0008006" key="20">
    <source>
        <dbReference type="Google" id="ProtNLM"/>
    </source>
</evidence>
<dbReference type="Pfam" id="PF11883">
    <property type="entry name" value="DUF3403"/>
    <property type="match status" value="1"/>
</dbReference>
<dbReference type="PANTHER" id="PTHR27002:SF970">
    <property type="entry name" value="CYSTEINE-RICH RECEPTOR-LIKE KINASE"/>
    <property type="match status" value="1"/>
</dbReference>
<dbReference type="Proteomes" id="UP001374584">
    <property type="component" value="Unassembled WGS sequence"/>
</dbReference>
<evidence type="ECO:0000256" key="1">
    <source>
        <dbReference type="ARBA" id="ARBA00004167"/>
    </source>
</evidence>
<dbReference type="SUPFAM" id="SSF56112">
    <property type="entry name" value="Protein kinase-like (PK-like)"/>
    <property type="match status" value="1"/>
</dbReference>
<keyword evidence="9" id="KW-0067">ATP-binding</keyword>
<keyword evidence="8" id="KW-0418">Kinase</keyword>
<dbReference type="CDD" id="cd23509">
    <property type="entry name" value="Gnk2-like"/>
    <property type="match status" value="2"/>
</dbReference>
<dbReference type="InterPro" id="IPR038408">
    <property type="entry name" value="GNK2_sf"/>
</dbReference>
<evidence type="ECO:0000256" key="6">
    <source>
        <dbReference type="ARBA" id="ARBA00022737"/>
    </source>
</evidence>
<comment type="subcellular location">
    <subcellularLocation>
        <location evidence="1">Membrane</location>
        <topology evidence="1">Single-pass membrane protein</topology>
    </subcellularLocation>
</comment>
<dbReference type="CDD" id="cd14066">
    <property type="entry name" value="STKc_IRAK"/>
    <property type="match status" value="1"/>
</dbReference>
<evidence type="ECO:0000256" key="4">
    <source>
        <dbReference type="ARBA" id="ARBA00022692"/>
    </source>
</evidence>
<keyword evidence="4 14" id="KW-0812">Transmembrane</keyword>
<keyword evidence="3" id="KW-0808">Transferase</keyword>
<evidence type="ECO:0000256" key="9">
    <source>
        <dbReference type="ARBA" id="ARBA00022840"/>
    </source>
</evidence>
<feature type="signal peptide" evidence="15">
    <location>
        <begin position="1"/>
        <end position="30"/>
    </location>
</feature>
<keyword evidence="7" id="KW-0547">Nucleotide-binding</keyword>
<feature type="domain" description="Gnk2-homologous" evidence="17">
    <location>
        <begin position="32"/>
        <end position="134"/>
    </location>
</feature>
<evidence type="ECO:0000256" key="2">
    <source>
        <dbReference type="ARBA" id="ARBA00022527"/>
    </source>
</evidence>
<accession>A0AAN9QMB2</accession>
<keyword evidence="11 14" id="KW-0472">Membrane</keyword>
<dbReference type="InterPro" id="IPR001245">
    <property type="entry name" value="Ser-Thr/Tyr_kinase_cat_dom"/>
</dbReference>
<evidence type="ECO:0000256" key="12">
    <source>
        <dbReference type="ARBA" id="ARBA00023170"/>
    </source>
</evidence>
<evidence type="ECO:0000256" key="5">
    <source>
        <dbReference type="ARBA" id="ARBA00022729"/>
    </source>
</evidence>
<dbReference type="InterPro" id="IPR000719">
    <property type="entry name" value="Prot_kinase_dom"/>
</dbReference>
<keyword evidence="10 14" id="KW-1133">Transmembrane helix</keyword>
<dbReference type="PROSITE" id="PS50011">
    <property type="entry name" value="PROTEIN_KINASE_DOM"/>
    <property type="match status" value="1"/>
</dbReference>
<keyword evidence="12" id="KW-0675">Receptor</keyword>
<dbReference type="InterPro" id="IPR008271">
    <property type="entry name" value="Ser/Thr_kinase_AS"/>
</dbReference>
<evidence type="ECO:0000256" key="13">
    <source>
        <dbReference type="ARBA" id="ARBA00023180"/>
    </source>
</evidence>
<evidence type="ECO:0000256" key="10">
    <source>
        <dbReference type="ARBA" id="ARBA00022989"/>
    </source>
</evidence>
<keyword evidence="13" id="KW-0325">Glycoprotein</keyword>
<evidence type="ECO:0000259" key="16">
    <source>
        <dbReference type="PROSITE" id="PS50011"/>
    </source>
</evidence>